<dbReference type="InterPro" id="IPR050661">
    <property type="entry name" value="BglG_antiterminators"/>
</dbReference>
<evidence type="ECO:0000256" key="2">
    <source>
        <dbReference type="ARBA" id="ARBA00023163"/>
    </source>
</evidence>
<dbReference type="CDD" id="cd05568">
    <property type="entry name" value="PTS_IIB_bgl_like"/>
    <property type="match status" value="1"/>
</dbReference>
<reference evidence="6 7" key="1">
    <citation type="submission" date="2023-11" db="EMBL/GenBank/DDBJ databases">
        <title>Draft genome sequence of a psychrophilic Clostridium strain from permafrost water brine.</title>
        <authorList>
            <person name="Shcherbakova V.A."/>
            <person name="Trubitsyn V.E."/>
            <person name="Zakharyuk A.G."/>
        </authorList>
    </citation>
    <scope>NUCLEOTIDE SEQUENCE [LARGE SCALE GENOMIC DNA]</scope>
    <source>
        <strain evidence="6 7">14F</strain>
    </source>
</reference>
<dbReference type="EMBL" id="JAZHFS010000032">
    <property type="protein sequence ID" value="MEF2114878.1"/>
    <property type="molecule type" value="Genomic_DNA"/>
</dbReference>
<evidence type="ECO:0000313" key="6">
    <source>
        <dbReference type="EMBL" id="MEF2114878.1"/>
    </source>
</evidence>
<dbReference type="InterPro" id="IPR007737">
    <property type="entry name" value="Mga_HTH"/>
</dbReference>
<comment type="caution">
    <text evidence="6">The sequence shown here is derived from an EMBL/GenBank/DDBJ whole genome shotgun (WGS) entry which is preliminary data.</text>
</comment>
<dbReference type="PANTHER" id="PTHR30185">
    <property type="entry name" value="CRYPTIC BETA-GLUCOSIDE BGL OPERON ANTITERMINATOR"/>
    <property type="match status" value="1"/>
</dbReference>
<dbReference type="PROSITE" id="PS51094">
    <property type="entry name" value="PTS_EIIA_TYPE_2"/>
    <property type="match status" value="1"/>
</dbReference>
<dbReference type="Proteomes" id="UP001498469">
    <property type="component" value="Unassembled WGS sequence"/>
</dbReference>
<accession>A0ABU7UWZ4</accession>
<dbReference type="InterPro" id="IPR013011">
    <property type="entry name" value="PTS_EIIB_2"/>
</dbReference>
<evidence type="ECO:0000259" key="5">
    <source>
        <dbReference type="PROSITE" id="PS51372"/>
    </source>
</evidence>
<feature type="domain" description="PRD" evidence="5">
    <location>
        <begin position="308"/>
        <end position="415"/>
    </location>
</feature>
<evidence type="ECO:0000313" key="7">
    <source>
        <dbReference type="Proteomes" id="UP001498469"/>
    </source>
</evidence>
<dbReference type="PROSITE" id="PS51099">
    <property type="entry name" value="PTS_EIIB_TYPE_2"/>
    <property type="match status" value="1"/>
</dbReference>
<organism evidence="6 7">
    <name type="scientific">Clostridium frigoriphilum</name>
    <dbReference type="NCBI Taxonomy" id="443253"/>
    <lineage>
        <taxon>Bacteria</taxon>
        <taxon>Bacillati</taxon>
        <taxon>Bacillota</taxon>
        <taxon>Clostridia</taxon>
        <taxon>Eubacteriales</taxon>
        <taxon>Clostridiaceae</taxon>
        <taxon>Clostridium</taxon>
    </lineage>
</organism>
<evidence type="ECO:0000259" key="3">
    <source>
        <dbReference type="PROSITE" id="PS51094"/>
    </source>
</evidence>
<dbReference type="Pfam" id="PF00359">
    <property type="entry name" value="PTS_EIIA_2"/>
    <property type="match status" value="1"/>
</dbReference>
<dbReference type="InterPro" id="IPR011608">
    <property type="entry name" value="PRD"/>
</dbReference>
<dbReference type="Pfam" id="PF02302">
    <property type="entry name" value="PTS_IIB"/>
    <property type="match status" value="1"/>
</dbReference>
<protein>
    <submittedName>
        <fullName evidence="6">BglG family transcription antiterminator</fullName>
    </submittedName>
</protein>
<feature type="domain" description="PRD" evidence="5">
    <location>
        <begin position="200"/>
        <end position="305"/>
    </location>
</feature>
<evidence type="ECO:0000259" key="4">
    <source>
        <dbReference type="PROSITE" id="PS51099"/>
    </source>
</evidence>
<evidence type="ECO:0000256" key="1">
    <source>
        <dbReference type="ARBA" id="ARBA00023015"/>
    </source>
</evidence>
<sequence length="707" mass="79469">MLNKRCSKLLCEIMEARGVISILQLSKIFGVSNRTIRYDLDKIDDFCKSSNLPQIIRKPNEGISYNCNSVEKSKVLDLLGEIGLNQYVLSQNERITMILTELLESRNYITMDNLAESILISRSTILKDMVKVRKWLLDRNLELKSCKGYGVKIVGDEKYLREAAIVLLTSNVDVYKALNLIKASKVSKSDYGLDKYKKQLFKDIDIQCIENCLHIAEEQLETKFTDESYSGLVIHIAIAIKRVREDKDIVMDKNELMALEITKEFVVASSITKILETRFEVVIPIDEIGYITIHLLGSNVSISKNNDVDWGTIEFITDNFIKNVGSILNIDLLMDKQLFDGLIQHIRPTIYRLKHNITLKNPLLKEIKQSLGKVFYAVKHSDYGIEEYAGNKLNDEEIGYLTLHFGAAIERGNGVNKRIINAIVVCATGVGTSKMVSSKIQSLFNINIIDTVSYNQVDDVIKNQAVDLIITTVPIKSNINNIPCIEVSPFLSEKNINEISAVLRKYDNGHINNNISLEKIMELVSHSCTILNNEKLAEELASYLSLTNKFKKGVFQPMLSDVLTNDFIKLNVDAENWEEAIRCGGGILKNNDIIEEKYIESMIDSVKALGPYIVIAPGIAMPHARPDESVKKIGMSLITLNKPINFGNKDNDPVSIVVCLCSVDHSSHLKALSQLATFLGDKEFINTVLNANNSSQITNYIKNKGEM</sequence>
<feature type="domain" description="PTS EIIA type-2" evidence="3">
    <location>
        <begin position="561"/>
        <end position="704"/>
    </location>
</feature>
<dbReference type="Pfam" id="PF05043">
    <property type="entry name" value="Mga"/>
    <property type="match status" value="1"/>
</dbReference>
<keyword evidence="1" id="KW-0805">Transcription regulation</keyword>
<dbReference type="InterPro" id="IPR003501">
    <property type="entry name" value="PTS_EIIB_2/3"/>
</dbReference>
<gene>
    <name evidence="6" type="ORF">SJI18_21555</name>
</gene>
<dbReference type="Pfam" id="PF00874">
    <property type="entry name" value="PRD"/>
    <property type="match status" value="2"/>
</dbReference>
<dbReference type="RefSeq" id="WP_216254802.1">
    <property type="nucleotide sequence ID" value="NZ_JAZHFS010000032.1"/>
</dbReference>
<name>A0ABU7UWZ4_9CLOT</name>
<keyword evidence="7" id="KW-1185">Reference proteome</keyword>
<feature type="domain" description="PTS EIIB type-2" evidence="4">
    <location>
        <begin position="420"/>
        <end position="511"/>
    </location>
</feature>
<dbReference type="CDD" id="cd00211">
    <property type="entry name" value="PTS_IIA_fru"/>
    <property type="match status" value="1"/>
</dbReference>
<dbReference type="InterPro" id="IPR002178">
    <property type="entry name" value="PTS_EIIA_type-2_dom"/>
</dbReference>
<dbReference type="PROSITE" id="PS51372">
    <property type="entry name" value="PRD_2"/>
    <property type="match status" value="2"/>
</dbReference>
<proteinExistence type="predicted"/>
<keyword evidence="2" id="KW-0804">Transcription</keyword>
<dbReference type="PANTHER" id="PTHR30185:SF18">
    <property type="entry name" value="TRANSCRIPTIONAL REGULATOR MTLR"/>
    <property type="match status" value="1"/>
</dbReference>